<reference evidence="16" key="1">
    <citation type="submission" date="2022-07" db="EMBL/GenBank/DDBJ databases">
        <title>Fungi with potential for degradation of polypropylene.</title>
        <authorList>
            <person name="Gostincar C."/>
        </authorList>
    </citation>
    <scope>NUCLEOTIDE SEQUENCE</scope>
    <source>
        <strain evidence="16">EXF-13308</strain>
    </source>
</reference>
<keyword evidence="7 14" id="KW-0378">Hydrolase</keyword>
<evidence type="ECO:0000256" key="3">
    <source>
        <dbReference type="ARBA" id="ARBA00022438"/>
    </source>
</evidence>
<keyword evidence="6" id="KW-0732">Signal</keyword>
<keyword evidence="11" id="KW-0325">Glycoprotein</keyword>
<comment type="similarity">
    <text evidence="13">Belongs to the peptidase M28 family. M28E subfamily.</text>
</comment>
<dbReference type="Gene3D" id="3.40.630.10">
    <property type="entry name" value="Zn peptidases"/>
    <property type="match status" value="1"/>
</dbReference>
<keyword evidence="8 14" id="KW-0862">Zinc</keyword>
<dbReference type="PANTHER" id="PTHR12147">
    <property type="entry name" value="METALLOPEPTIDASE M28 FAMILY MEMBER"/>
    <property type="match status" value="1"/>
</dbReference>
<evidence type="ECO:0000256" key="11">
    <source>
        <dbReference type="ARBA" id="ARBA00023180"/>
    </source>
</evidence>
<keyword evidence="4 14" id="KW-0645">Protease</keyword>
<sequence>MKWALKVEGKHFTDITDFSELPTFSTLEKHATVTFPTAMTQTSAVMALLPKLSKLTLQSNLQTFNDDGSGSMIILKAFQVMLTDSRIAAGQAPNTVEFHWYSAEEAGLLGSQAIFQQYAKGVRGIKAMFQQDMTGYTAGTTEAGKAASMGVITDYVDVGLTGFIKKIITVGKYCSILYVSTKCGYACSDHASASNAGYPSAFVIESASEYTSPYIHGMSDMMDTVDLDHVIEHAKMTVGFSYELAFASL</sequence>
<keyword evidence="9" id="KW-0865">Zymogen</keyword>
<comment type="function">
    <text evidence="12">Extracellular aminopeptidase that allows assimilation of proteinaceous substrates.</text>
</comment>
<keyword evidence="5 14" id="KW-0479">Metal-binding</keyword>
<evidence type="ECO:0000256" key="4">
    <source>
        <dbReference type="ARBA" id="ARBA00022670"/>
    </source>
</evidence>
<proteinExistence type="inferred from homology"/>
<dbReference type="Proteomes" id="UP001174694">
    <property type="component" value="Unassembled WGS sequence"/>
</dbReference>
<evidence type="ECO:0000256" key="7">
    <source>
        <dbReference type="ARBA" id="ARBA00022801"/>
    </source>
</evidence>
<dbReference type="GO" id="GO:0046872">
    <property type="term" value="F:metal ion binding"/>
    <property type="evidence" value="ECO:0007669"/>
    <property type="project" value="UniProtKB-KW"/>
</dbReference>
<name>A0AA38RTI7_9PEZI</name>
<keyword evidence="3" id="KW-0031">Aminopeptidase</keyword>
<evidence type="ECO:0000256" key="6">
    <source>
        <dbReference type="ARBA" id="ARBA00022729"/>
    </source>
</evidence>
<feature type="domain" description="Peptidase M28" evidence="15">
    <location>
        <begin position="65"/>
        <end position="237"/>
    </location>
</feature>
<evidence type="ECO:0000313" key="17">
    <source>
        <dbReference type="Proteomes" id="UP001174694"/>
    </source>
</evidence>
<evidence type="ECO:0000256" key="2">
    <source>
        <dbReference type="ARBA" id="ARBA00011245"/>
    </source>
</evidence>
<evidence type="ECO:0000256" key="13">
    <source>
        <dbReference type="ARBA" id="ARBA00043962"/>
    </source>
</evidence>
<evidence type="ECO:0000313" key="16">
    <source>
        <dbReference type="EMBL" id="KAJ9156422.1"/>
    </source>
</evidence>
<dbReference type="InterPro" id="IPR045175">
    <property type="entry name" value="M28_fam"/>
</dbReference>
<dbReference type="AlphaFoldDB" id="A0AA38RTI7"/>
<evidence type="ECO:0000256" key="10">
    <source>
        <dbReference type="ARBA" id="ARBA00023157"/>
    </source>
</evidence>
<evidence type="ECO:0000256" key="9">
    <source>
        <dbReference type="ARBA" id="ARBA00023145"/>
    </source>
</evidence>
<dbReference type="GO" id="GO:0004177">
    <property type="term" value="F:aminopeptidase activity"/>
    <property type="evidence" value="ECO:0007669"/>
    <property type="project" value="UniProtKB-KW"/>
</dbReference>
<dbReference type="PANTHER" id="PTHR12147:SF56">
    <property type="entry name" value="AMINOPEPTIDASE YDR415C-RELATED"/>
    <property type="match status" value="1"/>
</dbReference>
<evidence type="ECO:0000256" key="8">
    <source>
        <dbReference type="ARBA" id="ARBA00022833"/>
    </source>
</evidence>
<dbReference type="EC" id="3.4.-.-" evidence="14"/>
<dbReference type="GO" id="GO:0008235">
    <property type="term" value="F:metalloexopeptidase activity"/>
    <property type="evidence" value="ECO:0007669"/>
    <property type="project" value="InterPro"/>
</dbReference>
<dbReference type="GO" id="GO:0006508">
    <property type="term" value="P:proteolysis"/>
    <property type="evidence" value="ECO:0007669"/>
    <property type="project" value="UniProtKB-KW"/>
</dbReference>
<dbReference type="EMBL" id="JANBVO010000002">
    <property type="protein sequence ID" value="KAJ9156422.1"/>
    <property type="molecule type" value="Genomic_DNA"/>
</dbReference>
<evidence type="ECO:0000256" key="5">
    <source>
        <dbReference type="ARBA" id="ARBA00022723"/>
    </source>
</evidence>
<evidence type="ECO:0000256" key="14">
    <source>
        <dbReference type="RuleBase" id="RU361240"/>
    </source>
</evidence>
<accession>A0AA38RTI7</accession>
<keyword evidence="17" id="KW-1185">Reference proteome</keyword>
<organism evidence="16 17">
    <name type="scientific">Pleurostoma richardsiae</name>
    <dbReference type="NCBI Taxonomy" id="41990"/>
    <lineage>
        <taxon>Eukaryota</taxon>
        <taxon>Fungi</taxon>
        <taxon>Dikarya</taxon>
        <taxon>Ascomycota</taxon>
        <taxon>Pezizomycotina</taxon>
        <taxon>Sordariomycetes</taxon>
        <taxon>Sordariomycetidae</taxon>
        <taxon>Calosphaeriales</taxon>
        <taxon>Pleurostomataceae</taxon>
        <taxon>Pleurostoma</taxon>
    </lineage>
</organism>
<comment type="subunit">
    <text evidence="2">Monomer.</text>
</comment>
<gene>
    <name evidence="16" type="ORF">NKR23_g815</name>
</gene>
<dbReference type="InterPro" id="IPR007484">
    <property type="entry name" value="Peptidase_M28"/>
</dbReference>
<evidence type="ECO:0000256" key="12">
    <source>
        <dbReference type="ARBA" id="ARBA00043843"/>
    </source>
</evidence>
<evidence type="ECO:0000259" key="15">
    <source>
        <dbReference type="Pfam" id="PF04389"/>
    </source>
</evidence>
<dbReference type="SUPFAM" id="SSF53187">
    <property type="entry name" value="Zn-dependent exopeptidases"/>
    <property type="match status" value="1"/>
</dbReference>
<keyword evidence="10" id="KW-1015">Disulfide bond</keyword>
<dbReference type="Pfam" id="PF04389">
    <property type="entry name" value="Peptidase_M28"/>
    <property type="match status" value="1"/>
</dbReference>
<comment type="caution">
    <text evidence="16">The sequence shown here is derived from an EMBL/GenBank/DDBJ whole genome shotgun (WGS) entry which is preliminary data.</text>
</comment>
<protein>
    <recommendedName>
        <fullName evidence="14">Peptide hydrolase</fullName>
        <ecNumber evidence="14">3.4.-.-</ecNumber>
    </recommendedName>
</protein>
<comment type="cofactor">
    <cofactor evidence="1">
        <name>Zn(2+)</name>
        <dbReference type="ChEBI" id="CHEBI:29105"/>
    </cofactor>
</comment>
<evidence type="ECO:0000256" key="1">
    <source>
        <dbReference type="ARBA" id="ARBA00001947"/>
    </source>
</evidence>